<name>A0A177CKU6_9PLEO</name>
<reference evidence="2 3" key="1">
    <citation type="submission" date="2016-05" db="EMBL/GenBank/DDBJ databases">
        <title>Comparative analysis of secretome profiles of manganese(II)-oxidizing ascomycete fungi.</title>
        <authorList>
            <consortium name="DOE Joint Genome Institute"/>
            <person name="Zeiner C.A."/>
            <person name="Purvine S.O."/>
            <person name="Zink E.M."/>
            <person name="Wu S."/>
            <person name="Pasa-Tolic L."/>
            <person name="Chaput D.L."/>
            <person name="Haridas S."/>
            <person name="Grigoriev I.V."/>
            <person name="Santelli C.M."/>
            <person name="Hansel C.M."/>
        </authorList>
    </citation>
    <scope>NUCLEOTIDE SEQUENCE [LARGE SCALE GENOMIC DNA]</scope>
    <source>
        <strain evidence="2 3">AP3s5-JAC2a</strain>
    </source>
</reference>
<dbReference type="AlphaFoldDB" id="A0A177CKU6"/>
<protein>
    <submittedName>
        <fullName evidence="2">Uncharacterized protein</fullName>
    </submittedName>
</protein>
<proteinExistence type="predicted"/>
<dbReference type="GeneID" id="28770519"/>
<dbReference type="Proteomes" id="UP000077069">
    <property type="component" value="Unassembled WGS sequence"/>
</dbReference>
<keyword evidence="3" id="KW-1185">Reference proteome</keyword>
<organism evidence="2 3">
    <name type="scientific">Paraphaeosphaeria sporulosa</name>
    <dbReference type="NCBI Taxonomy" id="1460663"/>
    <lineage>
        <taxon>Eukaryota</taxon>
        <taxon>Fungi</taxon>
        <taxon>Dikarya</taxon>
        <taxon>Ascomycota</taxon>
        <taxon>Pezizomycotina</taxon>
        <taxon>Dothideomycetes</taxon>
        <taxon>Pleosporomycetidae</taxon>
        <taxon>Pleosporales</taxon>
        <taxon>Massarineae</taxon>
        <taxon>Didymosphaeriaceae</taxon>
        <taxon>Paraphaeosphaeria</taxon>
    </lineage>
</organism>
<feature type="region of interest" description="Disordered" evidence="1">
    <location>
        <begin position="61"/>
        <end position="100"/>
    </location>
</feature>
<gene>
    <name evidence="2" type="ORF">CC84DRAFT_656127</name>
</gene>
<evidence type="ECO:0000313" key="2">
    <source>
        <dbReference type="EMBL" id="OAG07417.1"/>
    </source>
</evidence>
<evidence type="ECO:0000313" key="3">
    <source>
        <dbReference type="Proteomes" id="UP000077069"/>
    </source>
</evidence>
<dbReference type="InParanoid" id="A0A177CKU6"/>
<evidence type="ECO:0000256" key="1">
    <source>
        <dbReference type="SAM" id="MobiDB-lite"/>
    </source>
</evidence>
<accession>A0A177CKU6</accession>
<dbReference type="EMBL" id="KV441551">
    <property type="protein sequence ID" value="OAG07417.1"/>
    <property type="molecule type" value="Genomic_DNA"/>
</dbReference>
<dbReference type="RefSeq" id="XP_018037782.1">
    <property type="nucleotide sequence ID" value="XM_018187033.1"/>
</dbReference>
<sequence length="258" mass="27532">MANHNHPRSSKATPAPRRRRLLPRDVLCIAEHAFASNRRESRLPRSGSLTLRVRRLAVSLSRCRPPSPSERAVDKQPSWFQSQPAHSPPPKTGEASSDNAATHDGLAVVPRPQPDAHIASLTSAAMVADCPKHPPFAPIACAVQMRGLGEGGLCPCARQSSSVVLLCSTAIPALGTPHRCLDCETHDRSSLPTCASARPNLTLIALWHDISACQPKRVSGVAARLARSAVAYLLVHSSSTAISTIYNISSRASSSWSS</sequence>